<evidence type="ECO:0000256" key="7">
    <source>
        <dbReference type="ARBA" id="ARBA00022989"/>
    </source>
</evidence>
<keyword evidence="5" id="KW-0812">Transmembrane</keyword>
<evidence type="ECO:0000256" key="5">
    <source>
        <dbReference type="ARBA" id="ARBA00022692"/>
    </source>
</evidence>
<keyword evidence="9" id="KW-0408">Iron</keyword>
<evidence type="ECO:0000256" key="3">
    <source>
        <dbReference type="ARBA" id="ARBA00010617"/>
    </source>
</evidence>
<dbReference type="Proteomes" id="UP001642360">
    <property type="component" value="Unassembled WGS sequence"/>
</dbReference>
<evidence type="ECO:0000256" key="4">
    <source>
        <dbReference type="ARBA" id="ARBA00022617"/>
    </source>
</evidence>
<dbReference type="InterPro" id="IPR036396">
    <property type="entry name" value="Cyt_P450_sf"/>
</dbReference>
<keyword evidence="7" id="KW-1133">Transmembrane helix</keyword>
<dbReference type="EMBL" id="CAUOFW020005724">
    <property type="protein sequence ID" value="CAK9171357.1"/>
    <property type="molecule type" value="Genomic_DNA"/>
</dbReference>
<comment type="subcellular location">
    <subcellularLocation>
        <location evidence="2">Membrane</location>
        <topology evidence="2">Single-pass membrane protein</topology>
    </subcellularLocation>
</comment>
<keyword evidence="8" id="KW-0560">Oxidoreductase</keyword>
<dbReference type="PANTHER" id="PTHR47953">
    <property type="entry name" value="OS08G0105600 PROTEIN"/>
    <property type="match status" value="1"/>
</dbReference>
<keyword evidence="11" id="KW-0472">Membrane</keyword>
<keyword evidence="10" id="KW-0503">Monooxygenase</keyword>
<dbReference type="SUPFAM" id="SSF48264">
    <property type="entry name" value="Cytochrome P450"/>
    <property type="match status" value="2"/>
</dbReference>
<dbReference type="Pfam" id="PF00067">
    <property type="entry name" value="p450"/>
    <property type="match status" value="1"/>
</dbReference>
<keyword evidence="4" id="KW-0349">Heme</keyword>
<sequence>MILVQDMFIGGTKTSSTTIKWAMSKMMRNPRAMEKAQAEDMFIGGTKTSSTTIKWAMSKMMRNPRAMEKAQAEIKPKSRKSCLSSLVRWSVIAVADRSQLPEFARVAWSLNGDCSRLVAGALVVRWCLLLDWSYAI</sequence>
<organism evidence="12 13">
    <name type="scientific">Ilex paraguariensis</name>
    <name type="common">yerba mate</name>
    <dbReference type="NCBI Taxonomy" id="185542"/>
    <lineage>
        <taxon>Eukaryota</taxon>
        <taxon>Viridiplantae</taxon>
        <taxon>Streptophyta</taxon>
        <taxon>Embryophyta</taxon>
        <taxon>Tracheophyta</taxon>
        <taxon>Spermatophyta</taxon>
        <taxon>Magnoliopsida</taxon>
        <taxon>eudicotyledons</taxon>
        <taxon>Gunneridae</taxon>
        <taxon>Pentapetalae</taxon>
        <taxon>asterids</taxon>
        <taxon>campanulids</taxon>
        <taxon>Aquifoliales</taxon>
        <taxon>Aquifoliaceae</taxon>
        <taxon>Ilex</taxon>
    </lineage>
</organism>
<accession>A0ABC8TTH6</accession>
<comment type="caution">
    <text evidence="12">The sequence shown here is derived from an EMBL/GenBank/DDBJ whole genome shotgun (WGS) entry which is preliminary data.</text>
</comment>
<comment type="cofactor">
    <cofactor evidence="1">
        <name>heme</name>
        <dbReference type="ChEBI" id="CHEBI:30413"/>
    </cofactor>
</comment>
<evidence type="ECO:0000256" key="10">
    <source>
        <dbReference type="ARBA" id="ARBA00023033"/>
    </source>
</evidence>
<gene>
    <name evidence="12" type="ORF">ILEXP_LOCUS40914</name>
</gene>
<dbReference type="InterPro" id="IPR052306">
    <property type="entry name" value="CYP450_71D"/>
</dbReference>
<proteinExistence type="inferred from homology"/>
<evidence type="ECO:0000313" key="13">
    <source>
        <dbReference type="Proteomes" id="UP001642360"/>
    </source>
</evidence>
<evidence type="ECO:0000256" key="1">
    <source>
        <dbReference type="ARBA" id="ARBA00001971"/>
    </source>
</evidence>
<dbReference type="GO" id="GO:0004497">
    <property type="term" value="F:monooxygenase activity"/>
    <property type="evidence" value="ECO:0007669"/>
    <property type="project" value="UniProtKB-KW"/>
</dbReference>
<dbReference type="PANTHER" id="PTHR47953:SF19">
    <property type="entry name" value="OS06G0641600 PROTEIN"/>
    <property type="match status" value="1"/>
</dbReference>
<protein>
    <recommendedName>
        <fullName evidence="14">Cytochrome P450</fullName>
    </recommendedName>
</protein>
<name>A0ABC8TTH6_9AQUA</name>
<evidence type="ECO:0000256" key="2">
    <source>
        <dbReference type="ARBA" id="ARBA00004167"/>
    </source>
</evidence>
<dbReference type="AlphaFoldDB" id="A0ABC8TTH6"/>
<dbReference type="GO" id="GO:0016020">
    <property type="term" value="C:membrane"/>
    <property type="evidence" value="ECO:0007669"/>
    <property type="project" value="UniProtKB-SubCell"/>
</dbReference>
<comment type="similarity">
    <text evidence="3">Belongs to the cytochrome P450 family.</text>
</comment>
<evidence type="ECO:0000256" key="6">
    <source>
        <dbReference type="ARBA" id="ARBA00022723"/>
    </source>
</evidence>
<evidence type="ECO:0000256" key="8">
    <source>
        <dbReference type="ARBA" id="ARBA00023002"/>
    </source>
</evidence>
<keyword evidence="6" id="KW-0479">Metal-binding</keyword>
<keyword evidence="13" id="KW-1185">Reference proteome</keyword>
<dbReference type="Gene3D" id="1.10.630.10">
    <property type="entry name" value="Cytochrome P450"/>
    <property type="match status" value="2"/>
</dbReference>
<reference evidence="12 13" key="1">
    <citation type="submission" date="2024-02" db="EMBL/GenBank/DDBJ databases">
        <authorList>
            <person name="Vignale AGUSTIN F."/>
            <person name="Sosa J E."/>
            <person name="Modenutti C."/>
        </authorList>
    </citation>
    <scope>NUCLEOTIDE SEQUENCE [LARGE SCALE GENOMIC DNA]</scope>
</reference>
<dbReference type="InterPro" id="IPR001128">
    <property type="entry name" value="Cyt_P450"/>
</dbReference>
<dbReference type="GO" id="GO:0046872">
    <property type="term" value="F:metal ion binding"/>
    <property type="evidence" value="ECO:0007669"/>
    <property type="project" value="UniProtKB-KW"/>
</dbReference>
<evidence type="ECO:0000256" key="11">
    <source>
        <dbReference type="ARBA" id="ARBA00023136"/>
    </source>
</evidence>
<evidence type="ECO:0000313" key="12">
    <source>
        <dbReference type="EMBL" id="CAK9171357.1"/>
    </source>
</evidence>
<evidence type="ECO:0000256" key="9">
    <source>
        <dbReference type="ARBA" id="ARBA00023004"/>
    </source>
</evidence>
<evidence type="ECO:0008006" key="14">
    <source>
        <dbReference type="Google" id="ProtNLM"/>
    </source>
</evidence>